<dbReference type="OrthoDB" id="6163346at2"/>
<keyword evidence="3" id="KW-1185">Reference proteome</keyword>
<evidence type="ECO:0000313" key="2">
    <source>
        <dbReference type="EMBL" id="RTQ99620.1"/>
    </source>
</evidence>
<feature type="signal peptide" evidence="1">
    <location>
        <begin position="1"/>
        <end position="22"/>
    </location>
</feature>
<dbReference type="Proteomes" id="UP000267400">
    <property type="component" value="Unassembled WGS sequence"/>
</dbReference>
<proteinExistence type="predicted"/>
<name>A0A3S0K0Z2_9GAMM</name>
<dbReference type="AlphaFoldDB" id="A0A3S0K0Z2"/>
<reference evidence="2 3" key="1">
    <citation type="submission" date="2018-12" db="EMBL/GenBank/DDBJ databases">
        <authorList>
            <person name="Yu L."/>
        </authorList>
    </citation>
    <scope>NUCLEOTIDE SEQUENCE [LARGE SCALE GENOMIC DNA]</scope>
    <source>
        <strain evidence="2 3">11S</strain>
    </source>
</reference>
<organism evidence="2 3">
    <name type="scientific">Halomonas nitroreducens</name>
    <dbReference type="NCBI Taxonomy" id="447425"/>
    <lineage>
        <taxon>Bacteria</taxon>
        <taxon>Pseudomonadati</taxon>
        <taxon>Pseudomonadota</taxon>
        <taxon>Gammaproteobacteria</taxon>
        <taxon>Oceanospirillales</taxon>
        <taxon>Halomonadaceae</taxon>
        <taxon>Halomonas</taxon>
    </lineage>
</organism>
<dbReference type="Gene3D" id="2.60.120.380">
    <property type="match status" value="1"/>
</dbReference>
<protein>
    <recommendedName>
        <fullName evidence="4">Carboxypeptidase regulatory-like domain-containing protein</fullName>
    </recommendedName>
</protein>
<comment type="caution">
    <text evidence="2">The sequence shown here is derived from an EMBL/GenBank/DDBJ whole genome shotgun (WGS) entry which is preliminary data.</text>
</comment>
<dbReference type="EMBL" id="RXNS01000019">
    <property type="protein sequence ID" value="RTQ99620.1"/>
    <property type="molecule type" value="Genomic_DNA"/>
</dbReference>
<evidence type="ECO:0000313" key="3">
    <source>
        <dbReference type="Proteomes" id="UP000267400"/>
    </source>
</evidence>
<evidence type="ECO:0000256" key="1">
    <source>
        <dbReference type="SAM" id="SignalP"/>
    </source>
</evidence>
<sequence>MKRQAVFLSVAMLSLFSSASFAVTGGQSREPITLEPGVTDTQILSAAGPKRYEVHVSRDQTIEISSEHFAGESSANTMIEGALYDESGKLVSRDSDTRGHFLISKRVRPGTYILEVSGTAMGSADEVANRYNLHLNVE</sequence>
<gene>
    <name evidence="2" type="ORF">EKG36_17275</name>
</gene>
<evidence type="ECO:0008006" key="4">
    <source>
        <dbReference type="Google" id="ProtNLM"/>
    </source>
</evidence>
<dbReference type="RefSeq" id="WP_126486369.1">
    <property type="nucleotide sequence ID" value="NZ_RXNS01000019.1"/>
</dbReference>
<feature type="chain" id="PRO_5018535803" description="Carboxypeptidase regulatory-like domain-containing protein" evidence="1">
    <location>
        <begin position="23"/>
        <end position="138"/>
    </location>
</feature>
<keyword evidence="1" id="KW-0732">Signal</keyword>
<accession>A0A3S0K0Z2</accession>